<evidence type="ECO:0000313" key="9">
    <source>
        <dbReference type="Proteomes" id="UP001595616"/>
    </source>
</evidence>
<keyword evidence="3 6" id="KW-1133">Transmembrane helix</keyword>
<name>A0ABV7Z0S5_9BACT</name>
<keyword evidence="5 6" id="KW-0472">Membrane</keyword>
<dbReference type="Pfam" id="PF04116">
    <property type="entry name" value="FA_hydroxylase"/>
    <property type="match status" value="1"/>
</dbReference>
<evidence type="ECO:0000256" key="3">
    <source>
        <dbReference type="ARBA" id="ARBA00022989"/>
    </source>
</evidence>
<keyword evidence="4 8" id="KW-0560">Oxidoreductase</keyword>
<reference evidence="9" key="1">
    <citation type="journal article" date="2019" name="Int. J. Syst. Evol. Microbiol.">
        <title>The Global Catalogue of Microorganisms (GCM) 10K type strain sequencing project: providing services to taxonomists for standard genome sequencing and annotation.</title>
        <authorList>
            <consortium name="The Broad Institute Genomics Platform"/>
            <consortium name="The Broad Institute Genome Sequencing Center for Infectious Disease"/>
            <person name="Wu L."/>
            <person name="Ma J."/>
        </authorList>
    </citation>
    <scope>NUCLEOTIDE SEQUENCE [LARGE SCALE GENOMIC DNA]</scope>
    <source>
        <strain evidence="9">CECT 7956</strain>
    </source>
</reference>
<dbReference type="InterPro" id="IPR006694">
    <property type="entry name" value="Fatty_acid_hydroxylase"/>
</dbReference>
<evidence type="ECO:0000256" key="2">
    <source>
        <dbReference type="ARBA" id="ARBA00022692"/>
    </source>
</evidence>
<sequence length="275" mass="31967">MENIINYFATIPSSHRSILLIGGITFFWLIENAAPLFKFKYQKGKHAVTNIFFTITSILVNLPLAFILVRSSDWAIENHFGIINWLPEMPILVYTILGLMVLDLIGAYFIHWLEHQVKWMWMFHLIHHSDLHVDTTSANRHHPGESVFRFIFTTIAVVITGAPMWMVFMYQSISVVLSQFNHANISLPKTLNSVLSYFIVTPNMHHVHHHYTQPYTDSNYGNIFAVWDRLFGTYRELDGDKIKYGIDTYMDPAENEHIGPMLKIPFQAYRPPINN</sequence>
<feature type="transmembrane region" description="Helical" evidence="6">
    <location>
        <begin position="51"/>
        <end position="71"/>
    </location>
</feature>
<protein>
    <submittedName>
        <fullName evidence="8">Sterol desaturase family protein</fullName>
        <ecNumber evidence="8">1.-.-.-</ecNumber>
    </submittedName>
</protein>
<comment type="caution">
    <text evidence="8">The sequence shown here is derived from an EMBL/GenBank/DDBJ whole genome shotgun (WGS) entry which is preliminary data.</text>
</comment>
<dbReference type="RefSeq" id="WP_379839661.1">
    <property type="nucleotide sequence ID" value="NZ_JBHRYQ010000001.1"/>
</dbReference>
<dbReference type="Proteomes" id="UP001595616">
    <property type="component" value="Unassembled WGS sequence"/>
</dbReference>
<evidence type="ECO:0000313" key="8">
    <source>
        <dbReference type="EMBL" id="MFC3812761.1"/>
    </source>
</evidence>
<keyword evidence="9" id="KW-1185">Reference proteome</keyword>
<feature type="transmembrane region" description="Helical" evidence="6">
    <location>
        <begin position="147"/>
        <end position="170"/>
    </location>
</feature>
<feature type="domain" description="Fatty acid hydroxylase" evidence="7">
    <location>
        <begin position="97"/>
        <end position="233"/>
    </location>
</feature>
<feature type="transmembrane region" description="Helical" evidence="6">
    <location>
        <begin position="18"/>
        <end position="39"/>
    </location>
</feature>
<evidence type="ECO:0000259" key="7">
    <source>
        <dbReference type="Pfam" id="PF04116"/>
    </source>
</evidence>
<dbReference type="PANTHER" id="PTHR21624">
    <property type="entry name" value="STEROL DESATURASE-RELATED PROTEIN"/>
    <property type="match status" value="1"/>
</dbReference>
<evidence type="ECO:0000256" key="1">
    <source>
        <dbReference type="ARBA" id="ARBA00004127"/>
    </source>
</evidence>
<dbReference type="EMBL" id="JBHRYQ010000001">
    <property type="protein sequence ID" value="MFC3812761.1"/>
    <property type="molecule type" value="Genomic_DNA"/>
</dbReference>
<evidence type="ECO:0000256" key="6">
    <source>
        <dbReference type="SAM" id="Phobius"/>
    </source>
</evidence>
<evidence type="ECO:0000256" key="5">
    <source>
        <dbReference type="ARBA" id="ARBA00023136"/>
    </source>
</evidence>
<dbReference type="EC" id="1.-.-.-" evidence="8"/>
<dbReference type="InterPro" id="IPR051689">
    <property type="entry name" value="Sterol_desaturase/TMEM195"/>
</dbReference>
<keyword evidence="2 6" id="KW-0812">Transmembrane</keyword>
<evidence type="ECO:0000256" key="4">
    <source>
        <dbReference type="ARBA" id="ARBA00023002"/>
    </source>
</evidence>
<dbReference type="PANTHER" id="PTHR21624:SF3">
    <property type="entry name" value="FATTY ACID HYDROXYLASE DOMAIN-CONTAINING PROTEIN"/>
    <property type="match status" value="1"/>
</dbReference>
<gene>
    <name evidence="8" type="ORF">ACFOOI_19010</name>
</gene>
<accession>A0ABV7Z0S5</accession>
<feature type="transmembrane region" description="Helical" evidence="6">
    <location>
        <begin position="91"/>
        <end position="113"/>
    </location>
</feature>
<dbReference type="GO" id="GO:0016491">
    <property type="term" value="F:oxidoreductase activity"/>
    <property type="evidence" value="ECO:0007669"/>
    <property type="project" value="UniProtKB-KW"/>
</dbReference>
<comment type="subcellular location">
    <subcellularLocation>
        <location evidence="1">Endomembrane system</location>
        <topology evidence="1">Multi-pass membrane protein</topology>
    </subcellularLocation>
</comment>
<organism evidence="8 9">
    <name type="scientific">Lacihabitans lacunae</name>
    <dbReference type="NCBI Taxonomy" id="1028214"/>
    <lineage>
        <taxon>Bacteria</taxon>
        <taxon>Pseudomonadati</taxon>
        <taxon>Bacteroidota</taxon>
        <taxon>Cytophagia</taxon>
        <taxon>Cytophagales</taxon>
        <taxon>Leadbetterellaceae</taxon>
        <taxon>Lacihabitans</taxon>
    </lineage>
</organism>
<proteinExistence type="predicted"/>